<evidence type="ECO:0000313" key="1">
    <source>
        <dbReference type="EMBL" id="SBV27736.1"/>
    </source>
</evidence>
<dbReference type="PATRIC" id="fig|307121.4.peg.3331"/>
<accession>A0A1C3N5B4</accession>
<dbReference type="EMBL" id="LT598496">
    <property type="protein sequence ID" value="SBV27736.1"/>
    <property type="molecule type" value="Genomic_DNA"/>
</dbReference>
<dbReference type="OrthoDB" id="3332872at2"/>
<dbReference type="Proteomes" id="UP000199393">
    <property type="component" value="Chromosome I"/>
</dbReference>
<evidence type="ECO:0000313" key="2">
    <source>
        <dbReference type="Proteomes" id="UP000199393"/>
    </source>
</evidence>
<proteinExistence type="predicted"/>
<gene>
    <name evidence="1" type="ORF">GA0070620_3263</name>
</gene>
<reference evidence="2" key="1">
    <citation type="submission" date="2016-06" db="EMBL/GenBank/DDBJ databases">
        <authorList>
            <person name="Varghese N."/>
        </authorList>
    </citation>
    <scope>NUCLEOTIDE SEQUENCE [LARGE SCALE GENOMIC DNA]</scope>
    <source>
        <strain evidence="2">DSM 45344</strain>
    </source>
</reference>
<name>A0A1C3N5B4_9ACTN</name>
<organism evidence="1 2">
    <name type="scientific">Micromonospora krabiensis</name>
    <dbReference type="NCBI Taxonomy" id="307121"/>
    <lineage>
        <taxon>Bacteria</taxon>
        <taxon>Bacillati</taxon>
        <taxon>Actinomycetota</taxon>
        <taxon>Actinomycetes</taxon>
        <taxon>Micromonosporales</taxon>
        <taxon>Micromonosporaceae</taxon>
        <taxon>Micromonospora</taxon>
    </lineage>
</organism>
<dbReference type="AlphaFoldDB" id="A0A1C3N5B4"/>
<dbReference type="RefSeq" id="WP_157741637.1">
    <property type="nucleotide sequence ID" value="NZ_JBHRWG010000004.1"/>
</dbReference>
<sequence>MTVVVVLDIDGIVREQQSLMVEVRSADGHLPAAMAAVRRALLGLEATTLDGISSGPAFVSSPIPVPGAQLLVVDLGRLPAEQVLGVPELLVRHLHGAGVRDASVAVTRSGRVGPIGDVGPSARCYLRASLGPPFGDGSAASPWPLLDVALDWLHGTRGPTDQLSALVLGLQVPLTAETARPVAAAVLATLPTATALTVLAGDLTDRLVAATLGVDRALPAATLTVASSDPALADLPGRMRALRDLLRGHASTLLWAGVDAEPDGERVLAPQWSQRPAVDGRPVDRRPGVELLADVLVPDAMWCQILSAGHLARLGGLPPGAMPLPHGRAELTIGEAEQWLPGHPDAPAVRAQGRALLAGCLVTAAQARQMSAARARGSAPPC</sequence>
<keyword evidence="2" id="KW-1185">Reference proteome</keyword>
<protein>
    <submittedName>
        <fullName evidence="1">Uncharacterized protein</fullName>
    </submittedName>
</protein>